<dbReference type="Pfam" id="PF01381">
    <property type="entry name" value="HTH_3"/>
    <property type="match status" value="1"/>
</dbReference>
<evidence type="ECO:0000259" key="1">
    <source>
        <dbReference type="PROSITE" id="PS50943"/>
    </source>
</evidence>
<reference evidence="2" key="1">
    <citation type="submission" date="2021-03" db="EMBL/GenBank/DDBJ databases">
        <authorList>
            <person name="Sun Q."/>
        </authorList>
    </citation>
    <scope>NUCLEOTIDE SEQUENCE</scope>
    <source>
        <strain evidence="2">CCM 8862</strain>
    </source>
</reference>
<keyword evidence="3" id="KW-1185">Reference proteome</keyword>
<dbReference type="AlphaFoldDB" id="A0A939E1F6"/>
<protein>
    <submittedName>
        <fullName evidence="2">Helix-turn-helix transcriptional regulator</fullName>
    </submittedName>
</protein>
<organism evidence="2 3">
    <name type="scientific">Corynebacterium mendelii</name>
    <dbReference type="NCBI Taxonomy" id="2765362"/>
    <lineage>
        <taxon>Bacteria</taxon>
        <taxon>Bacillati</taxon>
        <taxon>Actinomycetota</taxon>
        <taxon>Actinomycetes</taxon>
        <taxon>Mycobacteriales</taxon>
        <taxon>Corynebacteriaceae</taxon>
        <taxon>Corynebacterium</taxon>
    </lineage>
</organism>
<dbReference type="RefSeq" id="WP_207279687.1">
    <property type="nucleotide sequence ID" value="NZ_JAFLEQ010000017.1"/>
</dbReference>
<dbReference type="SUPFAM" id="SSF47413">
    <property type="entry name" value="lambda repressor-like DNA-binding domains"/>
    <property type="match status" value="1"/>
</dbReference>
<dbReference type="Gene3D" id="1.10.260.40">
    <property type="entry name" value="lambda repressor-like DNA-binding domains"/>
    <property type="match status" value="1"/>
</dbReference>
<gene>
    <name evidence="2" type="ORF">JZY06_11450</name>
</gene>
<sequence>MAGHPRRKPDTYGLEIAAQLRSALAARNLRQRRIAELTAISTSQLSQYFRGEKSPTVDEFIEICMAMDIAPQDIFARAIDTVAQRHSQIPGVDTYGISPLRRSRGTMKQ</sequence>
<evidence type="ECO:0000313" key="2">
    <source>
        <dbReference type="EMBL" id="MBN9645220.1"/>
    </source>
</evidence>
<proteinExistence type="predicted"/>
<dbReference type="CDD" id="cd00093">
    <property type="entry name" value="HTH_XRE"/>
    <property type="match status" value="1"/>
</dbReference>
<evidence type="ECO:0000313" key="3">
    <source>
        <dbReference type="Proteomes" id="UP000664332"/>
    </source>
</evidence>
<feature type="domain" description="HTH cro/C1-type" evidence="1">
    <location>
        <begin position="20"/>
        <end position="74"/>
    </location>
</feature>
<comment type="caution">
    <text evidence="2">The sequence shown here is derived from an EMBL/GenBank/DDBJ whole genome shotgun (WGS) entry which is preliminary data.</text>
</comment>
<accession>A0A939E1F6</accession>
<dbReference type="InterPro" id="IPR010982">
    <property type="entry name" value="Lambda_DNA-bd_dom_sf"/>
</dbReference>
<dbReference type="GO" id="GO:0003677">
    <property type="term" value="F:DNA binding"/>
    <property type="evidence" value="ECO:0007669"/>
    <property type="project" value="InterPro"/>
</dbReference>
<dbReference type="EMBL" id="JAFLEQ010000017">
    <property type="protein sequence ID" value="MBN9645220.1"/>
    <property type="molecule type" value="Genomic_DNA"/>
</dbReference>
<dbReference type="SMART" id="SM00530">
    <property type="entry name" value="HTH_XRE"/>
    <property type="match status" value="1"/>
</dbReference>
<dbReference type="PROSITE" id="PS50943">
    <property type="entry name" value="HTH_CROC1"/>
    <property type="match status" value="1"/>
</dbReference>
<dbReference type="Proteomes" id="UP000664332">
    <property type="component" value="Unassembled WGS sequence"/>
</dbReference>
<name>A0A939E1F6_9CORY</name>
<dbReference type="InterPro" id="IPR001387">
    <property type="entry name" value="Cro/C1-type_HTH"/>
</dbReference>